<dbReference type="SUPFAM" id="SSF81301">
    <property type="entry name" value="Nucleotidyltransferase"/>
    <property type="match status" value="2"/>
</dbReference>
<keyword evidence="1 7" id="KW-0808">Transferase</keyword>
<dbReference type="CDD" id="cd05401">
    <property type="entry name" value="NT_GlnE_GlnD_like"/>
    <property type="match status" value="2"/>
</dbReference>
<evidence type="ECO:0000256" key="7">
    <source>
        <dbReference type="HAMAP-Rule" id="MF_00802"/>
    </source>
</evidence>
<comment type="similarity">
    <text evidence="7">Belongs to the GlnE family.</text>
</comment>
<protein>
    <recommendedName>
        <fullName evidence="7">Bifunctional glutamine synthetase adenylyltransferase/adenylyl-removing enzyme</fullName>
    </recommendedName>
    <alternativeName>
        <fullName evidence="7">ATP:glutamine synthetase adenylyltransferase</fullName>
    </alternativeName>
    <alternativeName>
        <fullName evidence="7">ATase</fullName>
    </alternativeName>
    <domain>
        <recommendedName>
            <fullName evidence="7">Glutamine synthetase adenylyl-L-tyrosine phosphorylase</fullName>
            <ecNumber evidence="7">2.7.7.89</ecNumber>
        </recommendedName>
        <alternativeName>
            <fullName evidence="7">Adenylyl removase</fullName>
            <shortName evidence="7">AR</shortName>
            <shortName evidence="7">AT-N</shortName>
        </alternativeName>
    </domain>
    <domain>
        <recommendedName>
            <fullName evidence="7">Glutamine synthetase adenylyl transferase</fullName>
            <ecNumber evidence="7">2.7.7.42</ecNumber>
        </recommendedName>
        <alternativeName>
            <fullName evidence="7">Adenylyl transferase</fullName>
            <shortName evidence="7">AT</shortName>
            <shortName evidence="7">AT-C</shortName>
        </alternativeName>
    </domain>
</protein>
<keyword evidence="6 7" id="KW-0511">Multifunctional enzyme</keyword>
<comment type="function">
    <text evidence="7">Involved in the regulation of glutamine synthetase GlnA, a key enzyme in the process to assimilate ammonia. When cellular nitrogen levels are high, the C-terminal adenylyl transferase (AT) inactivates GlnA by covalent transfer of an adenylyl group from ATP to specific tyrosine residue of GlnA, thus reducing its activity. Conversely, when nitrogen levels are low, the N-terminal adenylyl removase (AR) activates GlnA by removing the adenylyl group by phosphorolysis, increasing its activity. The regulatory region of GlnE binds the signal transduction protein PII (GlnB) which indicates the nitrogen status of the cell.</text>
</comment>
<dbReference type="HAMAP" id="MF_00802">
    <property type="entry name" value="GlnE"/>
    <property type="match status" value="1"/>
</dbReference>
<dbReference type="GO" id="GO:0047388">
    <property type="term" value="F:[glutamine synthetase]-adenylyl-L-tyrosine phosphorylase activity"/>
    <property type="evidence" value="ECO:0007669"/>
    <property type="project" value="UniProtKB-EC"/>
</dbReference>
<dbReference type="AlphaFoldDB" id="A0AAJ1TX13"/>
<feature type="domain" description="Glutamate-ammonia ligase adenylyltransferase repeated" evidence="8">
    <location>
        <begin position="609"/>
        <end position="843"/>
    </location>
</feature>
<feature type="domain" description="Glutamate-ammonia ligase adenylyltransferase repeated" evidence="8">
    <location>
        <begin position="89"/>
        <end position="343"/>
    </location>
</feature>
<dbReference type="Gene3D" id="1.20.120.330">
    <property type="entry name" value="Nucleotidyltransferases domain 2"/>
    <property type="match status" value="2"/>
</dbReference>
<dbReference type="GO" id="GO:0005524">
    <property type="term" value="F:ATP binding"/>
    <property type="evidence" value="ECO:0007669"/>
    <property type="project" value="UniProtKB-UniRule"/>
</dbReference>
<reference evidence="10" key="1">
    <citation type="submission" date="2023-07" db="EMBL/GenBank/DDBJ databases">
        <title>Functional and genomic diversity of the sorghum phyllosphere microbiome.</title>
        <authorList>
            <person name="Shade A."/>
        </authorList>
    </citation>
    <scope>NUCLEOTIDE SEQUENCE</scope>
    <source>
        <strain evidence="10">SORGH_AS_1067</strain>
    </source>
</reference>
<dbReference type="Pfam" id="PF08335">
    <property type="entry name" value="GlnD_UR_UTase"/>
    <property type="match status" value="2"/>
</dbReference>
<dbReference type="PANTHER" id="PTHR30621:SF0">
    <property type="entry name" value="BIFUNCTIONAL GLUTAMINE SYNTHETASE ADENYLYLTRANSFERASE_ADENYLYL-REMOVING ENZYME"/>
    <property type="match status" value="1"/>
</dbReference>
<dbReference type="RefSeq" id="WP_307198964.1">
    <property type="nucleotide sequence ID" value="NZ_JAUTAN010000001.1"/>
</dbReference>
<evidence type="ECO:0000259" key="9">
    <source>
        <dbReference type="Pfam" id="PF08335"/>
    </source>
</evidence>
<dbReference type="GO" id="GO:0008882">
    <property type="term" value="F:[glutamate-ammonia-ligase] adenylyltransferase activity"/>
    <property type="evidence" value="ECO:0007669"/>
    <property type="project" value="UniProtKB-UniRule"/>
</dbReference>
<dbReference type="GO" id="GO:0005829">
    <property type="term" value="C:cytosol"/>
    <property type="evidence" value="ECO:0007669"/>
    <property type="project" value="TreeGrafter"/>
</dbReference>
<sequence length="1010" mass="109643">MAGAVTGRPPSRGVLLRAGFADVDTAGQRLAGLGERAGAVLGILGRTADPDVALAGLVRLAEQVDAEGVAGGAEALLGAVADDEGTAMRLLSVLGASTALGDHLAKHPGHWRELTDPTLGSTRPAAWAIREGLLRAVGADPAAADPVADVSTPDLDRAALDGLRVEYRRWLLRLAARDLAHHLGVDDVAAELSDLASGTLEAALAVARGRVGEQAATVRLAVVALGKCGGHELNYVSDVDVVFVHEPARDAAGEPVVGADAALRTASRLASQLMQVCSDHTGEGTIWPVDANLRPEGRRGTLSRTLASHEAYYDRWASTWEFQALLKARPVAGDAALGAAYLEMAQGFVWRAAERENFVTDVQAMRRRVLDHIPAREAERQLKLGSGGLRDVEFAVQLLQLVHGRSDEHVRMPTTLSALAALTSRGYVGLEDGTALHEAYAFLRTLEHRMQLWQMRRIHVVPDDEADVRRLGRSMHHLREPVTGLEKEWRHHRREVRRLHEKLFYRPLLEAVARIPGEASRLSPEAAERRLAALGYLDPAAALRHLEALTAGVSRTAAIQRALLPALLDWFADAPDPDAGLLGFRRISESLGTTPWYLRTLRDEGEVAHRLARLLATSRYATDLLQREPEGVRILAQDLAPLSAETLTTEMLASAGRHDDLAGAVRAIRGVRRRELFRISAGELLEVNDVDTVGAALSRLTDATLEATLQSVVARLVAQRRLDGAPTRMAVVAMGRYGGFELSYGSDADVMFVHDPVPGREDEAGGFAKAVVSELRTQLGVAGPDPALEVDADLRPEGRQGALVRTLDSYAAYYSRWSHVWEFQALLRADAVVGDEDLRRRFHELVDPLRFPAEGIDDDAVAEVRRIKARVDTERLPRGADPATHLKLGRGGLADIEWTVQLLQMRHAGQVPALRTPRTIEALAAAEEADLLAAEDAETLAQAWRLVSRMRNAVTLVRGKPGDQLPRDPRERAAVASVLGYGPGEADALVNDHLRTTRHARAVVDRVFWE</sequence>
<name>A0AAJ1TX13_9ACTN</name>
<evidence type="ECO:0000256" key="4">
    <source>
        <dbReference type="ARBA" id="ARBA00022840"/>
    </source>
</evidence>
<organism evidence="10 11">
    <name type="scientific">Nocardioides zeae</name>
    <dbReference type="NCBI Taxonomy" id="1457234"/>
    <lineage>
        <taxon>Bacteria</taxon>
        <taxon>Bacillati</taxon>
        <taxon>Actinomycetota</taxon>
        <taxon>Actinomycetes</taxon>
        <taxon>Propionibacteriales</taxon>
        <taxon>Nocardioidaceae</taxon>
        <taxon>Nocardioides</taxon>
    </lineage>
</organism>
<dbReference type="SUPFAM" id="SSF81593">
    <property type="entry name" value="Nucleotidyltransferase substrate binding subunit/domain"/>
    <property type="match status" value="2"/>
</dbReference>
<dbReference type="Pfam" id="PF03710">
    <property type="entry name" value="GlnE"/>
    <property type="match status" value="2"/>
</dbReference>
<dbReference type="InterPro" id="IPR005190">
    <property type="entry name" value="GlnE_rpt_dom"/>
</dbReference>
<dbReference type="EC" id="2.7.7.89" evidence="7"/>
<feature type="domain" description="PII-uridylyltransferase/Glutamine-synthetase adenylyltransferase" evidence="9">
    <location>
        <begin position="868"/>
        <end position="1008"/>
    </location>
</feature>
<dbReference type="GO" id="GO:0000820">
    <property type="term" value="P:regulation of glutamine family amino acid metabolic process"/>
    <property type="evidence" value="ECO:0007669"/>
    <property type="project" value="UniProtKB-UniRule"/>
</dbReference>
<evidence type="ECO:0000313" key="10">
    <source>
        <dbReference type="EMBL" id="MDQ1103550.1"/>
    </source>
</evidence>
<comment type="catalytic activity">
    <reaction evidence="7">
        <text>[glutamine synthetase]-L-tyrosine + ATP = [glutamine synthetase]-O(4)-(5'-adenylyl)-L-tyrosine + diphosphate</text>
        <dbReference type="Rhea" id="RHEA:18589"/>
        <dbReference type="Rhea" id="RHEA-COMP:10660"/>
        <dbReference type="Rhea" id="RHEA-COMP:10661"/>
        <dbReference type="ChEBI" id="CHEBI:30616"/>
        <dbReference type="ChEBI" id="CHEBI:33019"/>
        <dbReference type="ChEBI" id="CHEBI:46858"/>
        <dbReference type="ChEBI" id="CHEBI:83624"/>
        <dbReference type="EC" id="2.7.7.42"/>
    </reaction>
</comment>
<keyword evidence="4 7" id="KW-0067">ATP-binding</keyword>
<evidence type="ECO:0000313" key="11">
    <source>
        <dbReference type="Proteomes" id="UP001239215"/>
    </source>
</evidence>
<dbReference type="InterPro" id="IPR023057">
    <property type="entry name" value="GlnE"/>
</dbReference>
<dbReference type="NCBIfam" id="NF010707">
    <property type="entry name" value="PRK14109.1"/>
    <property type="match status" value="1"/>
</dbReference>
<evidence type="ECO:0000256" key="1">
    <source>
        <dbReference type="ARBA" id="ARBA00022679"/>
    </source>
</evidence>
<feature type="domain" description="PII-uridylyltransferase/Glutamine-synthetase adenylyltransferase" evidence="9">
    <location>
        <begin position="364"/>
        <end position="504"/>
    </location>
</feature>
<comment type="caution">
    <text evidence="10">The sequence shown here is derived from an EMBL/GenBank/DDBJ whole genome shotgun (WGS) entry which is preliminary data.</text>
</comment>
<dbReference type="EMBL" id="JAUTAN010000001">
    <property type="protein sequence ID" value="MDQ1103550.1"/>
    <property type="molecule type" value="Genomic_DNA"/>
</dbReference>
<evidence type="ECO:0000256" key="3">
    <source>
        <dbReference type="ARBA" id="ARBA00022741"/>
    </source>
</evidence>
<dbReference type="Gene3D" id="3.30.460.10">
    <property type="entry name" value="Beta Polymerase, domain 2"/>
    <property type="match status" value="2"/>
</dbReference>
<dbReference type="InterPro" id="IPR043519">
    <property type="entry name" value="NT_sf"/>
</dbReference>
<dbReference type="InterPro" id="IPR013546">
    <property type="entry name" value="PII_UdlTrfase/GS_AdlTrfase"/>
</dbReference>
<comment type="cofactor">
    <cofactor evidence="7">
        <name>Mg(2+)</name>
        <dbReference type="ChEBI" id="CHEBI:18420"/>
    </cofactor>
</comment>
<proteinExistence type="inferred from homology"/>
<keyword evidence="2 7" id="KW-0548">Nucleotidyltransferase</keyword>
<evidence type="ECO:0000256" key="2">
    <source>
        <dbReference type="ARBA" id="ARBA00022695"/>
    </source>
</evidence>
<dbReference type="EC" id="2.7.7.42" evidence="7"/>
<dbReference type="GO" id="GO:0000287">
    <property type="term" value="F:magnesium ion binding"/>
    <property type="evidence" value="ECO:0007669"/>
    <property type="project" value="UniProtKB-UniRule"/>
</dbReference>
<feature type="region of interest" description="Adenylyl transferase" evidence="7">
    <location>
        <begin position="516"/>
        <end position="1010"/>
    </location>
</feature>
<keyword evidence="5 7" id="KW-0460">Magnesium</keyword>
<feature type="region of interest" description="Adenylyl removase" evidence="7">
    <location>
        <begin position="1"/>
        <end position="508"/>
    </location>
</feature>
<accession>A0AAJ1TX13</accession>
<dbReference type="PANTHER" id="PTHR30621">
    <property type="entry name" value="GLUTAMINE SYNTHETASE ADENYLYLTRANSFERASE"/>
    <property type="match status" value="1"/>
</dbReference>
<dbReference type="Proteomes" id="UP001239215">
    <property type="component" value="Unassembled WGS sequence"/>
</dbReference>
<evidence type="ECO:0000256" key="5">
    <source>
        <dbReference type="ARBA" id="ARBA00022842"/>
    </source>
</evidence>
<gene>
    <name evidence="7" type="primary">glnE</name>
    <name evidence="10" type="ORF">QE405_000834</name>
</gene>
<keyword evidence="3 7" id="KW-0547">Nucleotide-binding</keyword>
<evidence type="ECO:0000259" key="8">
    <source>
        <dbReference type="Pfam" id="PF03710"/>
    </source>
</evidence>
<evidence type="ECO:0000256" key="6">
    <source>
        <dbReference type="ARBA" id="ARBA00023268"/>
    </source>
</evidence>
<comment type="catalytic activity">
    <reaction evidence="7">
        <text>[glutamine synthetase]-O(4)-(5'-adenylyl)-L-tyrosine + phosphate = [glutamine synthetase]-L-tyrosine + ADP</text>
        <dbReference type="Rhea" id="RHEA:43716"/>
        <dbReference type="Rhea" id="RHEA-COMP:10660"/>
        <dbReference type="Rhea" id="RHEA-COMP:10661"/>
        <dbReference type="ChEBI" id="CHEBI:43474"/>
        <dbReference type="ChEBI" id="CHEBI:46858"/>
        <dbReference type="ChEBI" id="CHEBI:83624"/>
        <dbReference type="ChEBI" id="CHEBI:456216"/>
        <dbReference type="EC" id="2.7.7.89"/>
    </reaction>
</comment>